<evidence type="ECO:0000313" key="2">
    <source>
        <dbReference type="EnsemblPlants" id="KEH28154"/>
    </source>
</evidence>
<accession>A0A072UEE7</accession>
<organism evidence="1 3">
    <name type="scientific">Medicago truncatula</name>
    <name type="common">Barrel medic</name>
    <name type="synonym">Medicago tribuloides</name>
    <dbReference type="NCBI Taxonomy" id="3880"/>
    <lineage>
        <taxon>Eukaryota</taxon>
        <taxon>Viridiplantae</taxon>
        <taxon>Streptophyta</taxon>
        <taxon>Embryophyta</taxon>
        <taxon>Tracheophyta</taxon>
        <taxon>Spermatophyta</taxon>
        <taxon>Magnoliopsida</taxon>
        <taxon>eudicotyledons</taxon>
        <taxon>Gunneridae</taxon>
        <taxon>Pentapetalae</taxon>
        <taxon>rosids</taxon>
        <taxon>fabids</taxon>
        <taxon>Fabales</taxon>
        <taxon>Fabaceae</taxon>
        <taxon>Papilionoideae</taxon>
        <taxon>50 kb inversion clade</taxon>
        <taxon>NPAAA clade</taxon>
        <taxon>Hologalegina</taxon>
        <taxon>IRL clade</taxon>
        <taxon>Trifolieae</taxon>
        <taxon>Medicago</taxon>
    </lineage>
</organism>
<protein>
    <submittedName>
        <fullName evidence="1 2">Uncharacterized protein</fullName>
    </submittedName>
</protein>
<evidence type="ECO:0000313" key="1">
    <source>
        <dbReference type="EMBL" id="KEH28154.1"/>
    </source>
</evidence>
<dbReference type="PaxDb" id="3880-AES83581"/>
<dbReference type="EnsemblPlants" id="KEH28154">
    <property type="protein sequence ID" value="KEH28154"/>
    <property type="gene ID" value="MTR_5g069645"/>
</dbReference>
<reference evidence="1 3" key="2">
    <citation type="journal article" date="2014" name="BMC Genomics">
        <title>An improved genome release (version Mt4.0) for the model legume Medicago truncatula.</title>
        <authorList>
            <person name="Tang H."/>
            <person name="Krishnakumar V."/>
            <person name="Bidwell S."/>
            <person name="Rosen B."/>
            <person name="Chan A."/>
            <person name="Zhou S."/>
            <person name="Gentzbittel L."/>
            <person name="Childs K.L."/>
            <person name="Yandell M."/>
            <person name="Gundlach H."/>
            <person name="Mayer K.F."/>
            <person name="Schwartz D.C."/>
            <person name="Town C.D."/>
        </authorList>
    </citation>
    <scope>GENOME REANNOTATION</scope>
    <source>
        <strain evidence="1">A17</strain>
        <strain evidence="2 3">cv. Jemalong A17</strain>
    </source>
</reference>
<reference evidence="1 3" key="1">
    <citation type="journal article" date="2011" name="Nature">
        <title>The Medicago genome provides insight into the evolution of rhizobial symbioses.</title>
        <authorList>
            <person name="Young N.D."/>
            <person name="Debelle F."/>
            <person name="Oldroyd G.E."/>
            <person name="Geurts R."/>
            <person name="Cannon S.B."/>
            <person name="Udvardi M.K."/>
            <person name="Benedito V.A."/>
            <person name="Mayer K.F."/>
            <person name="Gouzy J."/>
            <person name="Schoof H."/>
            <person name="Van de Peer Y."/>
            <person name="Proost S."/>
            <person name="Cook D.R."/>
            <person name="Meyers B.C."/>
            <person name="Spannagl M."/>
            <person name="Cheung F."/>
            <person name="De Mita S."/>
            <person name="Krishnakumar V."/>
            <person name="Gundlach H."/>
            <person name="Zhou S."/>
            <person name="Mudge J."/>
            <person name="Bharti A.K."/>
            <person name="Murray J.D."/>
            <person name="Naoumkina M.A."/>
            <person name="Rosen B."/>
            <person name="Silverstein K.A."/>
            <person name="Tang H."/>
            <person name="Rombauts S."/>
            <person name="Zhao P.X."/>
            <person name="Zhou P."/>
            <person name="Barbe V."/>
            <person name="Bardou P."/>
            <person name="Bechner M."/>
            <person name="Bellec A."/>
            <person name="Berger A."/>
            <person name="Berges H."/>
            <person name="Bidwell S."/>
            <person name="Bisseling T."/>
            <person name="Choisne N."/>
            <person name="Couloux A."/>
            <person name="Denny R."/>
            <person name="Deshpande S."/>
            <person name="Dai X."/>
            <person name="Doyle J.J."/>
            <person name="Dudez A.M."/>
            <person name="Farmer A.D."/>
            <person name="Fouteau S."/>
            <person name="Franken C."/>
            <person name="Gibelin C."/>
            <person name="Gish J."/>
            <person name="Goldstein S."/>
            <person name="Gonzalez A.J."/>
            <person name="Green P.J."/>
            <person name="Hallab A."/>
            <person name="Hartog M."/>
            <person name="Hua A."/>
            <person name="Humphray S.J."/>
            <person name="Jeong D.H."/>
            <person name="Jing Y."/>
            <person name="Jocker A."/>
            <person name="Kenton S.M."/>
            <person name="Kim D.J."/>
            <person name="Klee K."/>
            <person name="Lai H."/>
            <person name="Lang C."/>
            <person name="Lin S."/>
            <person name="Macmil S.L."/>
            <person name="Magdelenat G."/>
            <person name="Matthews L."/>
            <person name="McCorrison J."/>
            <person name="Monaghan E.L."/>
            <person name="Mun J.H."/>
            <person name="Najar F.Z."/>
            <person name="Nicholson C."/>
            <person name="Noirot C."/>
            <person name="O'Bleness M."/>
            <person name="Paule C.R."/>
            <person name="Poulain J."/>
            <person name="Prion F."/>
            <person name="Qin B."/>
            <person name="Qu C."/>
            <person name="Retzel E.F."/>
            <person name="Riddle C."/>
            <person name="Sallet E."/>
            <person name="Samain S."/>
            <person name="Samson N."/>
            <person name="Sanders I."/>
            <person name="Saurat O."/>
            <person name="Scarpelli C."/>
            <person name="Schiex T."/>
            <person name="Segurens B."/>
            <person name="Severin A.J."/>
            <person name="Sherrier D.J."/>
            <person name="Shi R."/>
            <person name="Sims S."/>
            <person name="Singer S.R."/>
            <person name="Sinharoy S."/>
            <person name="Sterck L."/>
            <person name="Viollet A."/>
            <person name="Wang B.B."/>
            <person name="Wang K."/>
            <person name="Wang M."/>
            <person name="Wang X."/>
            <person name="Warfsmann J."/>
            <person name="Weissenbach J."/>
            <person name="White D.D."/>
            <person name="White J.D."/>
            <person name="Wiley G.B."/>
            <person name="Wincker P."/>
            <person name="Xing Y."/>
            <person name="Yang L."/>
            <person name="Yao Z."/>
            <person name="Ying F."/>
            <person name="Zhai J."/>
            <person name="Zhou L."/>
            <person name="Zuber A."/>
            <person name="Denarie J."/>
            <person name="Dixon R.A."/>
            <person name="May G.D."/>
            <person name="Schwartz D.C."/>
            <person name="Rogers J."/>
            <person name="Quetier F."/>
            <person name="Town C.D."/>
            <person name="Roe B.A."/>
        </authorList>
    </citation>
    <scope>NUCLEOTIDE SEQUENCE [LARGE SCALE GENOMIC DNA]</scope>
    <source>
        <strain evidence="1">A17</strain>
        <strain evidence="2 3">cv. Jemalong A17</strain>
    </source>
</reference>
<dbReference type="HOGENOM" id="CLU_3090278_0_0_1"/>
<dbReference type="EMBL" id="CM001221">
    <property type="protein sequence ID" value="KEH28154.1"/>
    <property type="molecule type" value="Genomic_DNA"/>
</dbReference>
<evidence type="ECO:0000313" key="3">
    <source>
        <dbReference type="Proteomes" id="UP000002051"/>
    </source>
</evidence>
<name>A0A072UEE7_MEDTR</name>
<keyword evidence="3" id="KW-1185">Reference proteome</keyword>
<dbReference type="AlphaFoldDB" id="A0A072UEE7"/>
<sequence>MTVKHLNISNKPFLGVKPRTKLLLNKCSSTKPFFYPPKAILVEATIPSFLLS</sequence>
<gene>
    <name evidence="1" type="ordered locus">MTR_5g069645</name>
</gene>
<proteinExistence type="predicted"/>
<dbReference type="Proteomes" id="UP000002051">
    <property type="component" value="Chromosome 5"/>
</dbReference>
<reference evidence="2" key="3">
    <citation type="submission" date="2015-04" db="UniProtKB">
        <authorList>
            <consortium name="EnsemblPlants"/>
        </authorList>
    </citation>
    <scope>IDENTIFICATION</scope>
    <source>
        <strain evidence="2">cv. Jemalong A17</strain>
    </source>
</reference>